<protein>
    <submittedName>
        <fullName evidence="1">Uncharacterized protein</fullName>
    </submittedName>
</protein>
<name>A0A4Y2PVH9_ARAVE</name>
<dbReference type="Proteomes" id="UP000499080">
    <property type="component" value="Unassembled WGS sequence"/>
</dbReference>
<evidence type="ECO:0000313" key="2">
    <source>
        <dbReference type="Proteomes" id="UP000499080"/>
    </source>
</evidence>
<proteinExistence type="predicted"/>
<gene>
    <name evidence="1" type="ORF">AVEN_263880_1</name>
</gene>
<organism evidence="1 2">
    <name type="scientific">Araneus ventricosus</name>
    <name type="common">Orbweaver spider</name>
    <name type="synonym">Epeira ventricosa</name>
    <dbReference type="NCBI Taxonomy" id="182803"/>
    <lineage>
        <taxon>Eukaryota</taxon>
        <taxon>Metazoa</taxon>
        <taxon>Ecdysozoa</taxon>
        <taxon>Arthropoda</taxon>
        <taxon>Chelicerata</taxon>
        <taxon>Arachnida</taxon>
        <taxon>Araneae</taxon>
        <taxon>Araneomorphae</taxon>
        <taxon>Entelegynae</taxon>
        <taxon>Araneoidea</taxon>
        <taxon>Araneidae</taxon>
        <taxon>Araneus</taxon>
    </lineage>
</organism>
<keyword evidence="2" id="KW-1185">Reference proteome</keyword>
<accession>A0A4Y2PVH9</accession>
<comment type="caution">
    <text evidence="1">The sequence shown here is derived from an EMBL/GenBank/DDBJ whole genome shotgun (WGS) entry which is preliminary data.</text>
</comment>
<dbReference type="EMBL" id="BGPR01012023">
    <property type="protein sequence ID" value="GBN54136.1"/>
    <property type="molecule type" value="Genomic_DNA"/>
</dbReference>
<evidence type="ECO:0000313" key="1">
    <source>
        <dbReference type="EMBL" id="GBN54136.1"/>
    </source>
</evidence>
<dbReference type="AlphaFoldDB" id="A0A4Y2PVH9"/>
<sequence length="88" mass="10471">MRFNLRKGGIMGLRRFVYDYNHIVIRMRSDDIINVMYREIFQYSVRAHAYNVFSNSEKTMQGNKIRRQIAFAELRSATSSVEVDVKNF</sequence>
<reference evidence="1 2" key="1">
    <citation type="journal article" date="2019" name="Sci. Rep.">
        <title>Orb-weaving spider Araneus ventricosus genome elucidates the spidroin gene catalogue.</title>
        <authorList>
            <person name="Kono N."/>
            <person name="Nakamura H."/>
            <person name="Ohtoshi R."/>
            <person name="Moran D.A.P."/>
            <person name="Shinohara A."/>
            <person name="Yoshida Y."/>
            <person name="Fujiwara M."/>
            <person name="Mori M."/>
            <person name="Tomita M."/>
            <person name="Arakawa K."/>
        </authorList>
    </citation>
    <scope>NUCLEOTIDE SEQUENCE [LARGE SCALE GENOMIC DNA]</scope>
</reference>